<name>A0A4R6EFT3_9RHOO</name>
<sequence>MKVSRERAAENRERVLDVASRLFREKGIDGIGVASLMKEAGLTHGGFYGSFASKAALAAEACERAGQQSVRRWRRIIDGARSRGEDPYAALISAYLSPAHRDNPGQGCMFTTLAVEAPRQEPELRQALGANLQSLLALLREVAPGEDAASREARAQTTLSTMVGALMLARALPDEAESGRLLAAARATLLAGCGEAR</sequence>
<keyword evidence="7" id="KW-1185">Reference proteome</keyword>
<dbReference type="Proteomes" id="UP000295129">
    <property type="component" value="Unassembled WGS sequence"/>
</dbReference>
<dbReference type="PANTHER" id="PTHR47506:SF7">
    <property type="entry name" value="TRANSCRIPTIONAL REGULATORY PROTEIN"/>
    <property type="match status" value="1"/>
</dbReference>
<dbReference type="PRINTS" id="PR00455">
    <property type="entry name" value="HTHTETR"/>
</dbReference>
<feature type="domain" description="HTH tetR-type" evidence="5">
    <location>
        <begin position="9"/>
        <end position="69"/>
    </location>
</feature>
<protein>
    <submittedName>
        <fullName evidence="6">TetR family transcriptional regulator</fullName>
    </submittedName>
</protein>
<evidence type="ECO:0000256" key="3">
    <source>
        <dbReference type="ARBA" id="ARBA00023163"/>
    </source>
</evidence>
<dbReference type="PANTHER" id="PTHR47506">
    <property type="entry name" value="TRANSCRIPTIONAL REGULATORY PROTEIN"/>
    <property type="match status" value="1"/>
</dbReference>
<dbReference type="Pfam" id="PF00440">
    <property type="entry name" value="TetR_N"/>
    <property type="match status" value="1"/>
</dbReference>
<comment type="caution">
    <text evidence="6">The sequence shown here is derived from an EMBL/GenBank/DDBJ whole genome shotgun (WGS) entry which is preliminary data.</text>
</comment>
<accession>A0A4R6EFT3</accession>
<keyword evidence="3" id="KW-0804">Transcription</keyword>
<feature type="DNA-binding region" description="H-T-H motif" evidence="4">
    <location>
        <begin position="32"/>
        <end position="51"/>
    </location>
</feature>
<dbReference type="PROSITE" id="PS50977">
    <property type="entry name" value="HTH_TETR_2"/>
    <property type="match status" value="1"/>
</dbReference>
<dbReference type="RefSeq" id="WP_133588070.1">
    <property type="nucleotide sequence ID" value="NZ_SNVV01000001.1"/>
</dbReference>
<dbReference type="Pfam" id="PF16925">
    <property type="entry name" value="TetR_C_13"/>
    <property type="match status" value="1"/>
</dbReference>
<organism evidence="6 7">
    <name type="scientific">Azoarcus indigens</name>
    <dbReference type="NCBI Taxonomy" id="29545"/>
    <lineage>
        <taxon>Bacteria</taxon>
        <taxon>Pseudomonadati</taxon>
        <taxon>Pseudomonadota</taxon>
        <taxon>Betaproteobacteria</taxon>
        <taxon>Rhodocyclales</taxon>
        <taxon>Zoogloeaceae</taxon>
        <taxon>Azoarcus</taxon>
    </lineage>
</organism>
<evidence type="ECO:0000313" key="6">
    <source>
        <dbReference type="EMBL" id="TDN57155.1"/>
    </source>
</evidence>
<dbReference type="InterPro" id="IPR011075">
    <property type="entry name" value="TetR_C"/>
</dbReference>
<dbReference type="SUPFAM" id="SSF48498">
    <property type="entry name" value="Tetracyclin repressor-like, C-terminal domain"/>
    <property type="match status" value="1"/>
</dbReference>
<reference evidence="6 7" key="1">
    <citation type="submission" date="2019-03" db="EMBL/GenBank/DDBJ databases">
        <title>Genomic Encyclopedia of Type Strains, Phase IV (KMG-IV): sequencing the most valuable type-strain genomes for metagenomic binning, comparative biology and taxonomic classification.</title>
        <authorList>
            <person name="Goeker M."/>
        </authorList>
    </citation>
    <scope>NUCLEOTIDE SEQUENCE [LARGE SCALE GENOMIC DNA]</scope>
    <source>
        <strain evidence="6 7">DSM 12121</strain>
    </source>
</reference>
<dbReference type="InterPro" id="IPR001647">
    <property type="entry name" value="HTH_TetR"/>
</dbReference>
<evidence type="ECO:0000256" key="2">
    <source>
        <dbReference type="ARBA" id="ARBA00023125"/>
    </source>
</evidence>
<proteinExistence type="predicted"/>
<keyword evidence="2 4" id="KW-0238">DNA-binding</keyword>
<evidence type="ECO:0000256" key="4">
    <source>
        <dbReference type="PROSITE-ProRule" id="PRU00335"/>
    </source>
</evidence>
<dbReference type="AlphaFoldDB" id="A0A4R6EFT3"/>
<evidence type="ECO:0000313" key="7">
    <source>
        <dbReference type="Proteomes" id="UP000295129"/>
    </source>
</evidence>
<dbReference type="InterPro" id="IPR036271">
    <property type="entry name" value="Tet_transcr_reg_TetR-rel_C_sf"/>
</dbReference>
<dbReference type="Gene3D" id="1.10.10.60">
    <property type="entry name" value="Homeodomain-like"/>
    <property type="match status" value="1"/>
</dbReference>
<evidence type="ECO:0000259" key="5">
    <source>
        <dbReference type="PROSITE" id="PS50977"/>
    </source>
</evidence>
<dbReference type="OrthoDB" id="9798857at2"/>
<dbReference type="GO" id="GO:0003677">
    <property type="term" value="F:DNA binding"/>
    <property type="evidence" value="ECO:0007669"/>
    <property type="project" value="UniProtKB-UniRule"/>
</dbReference>
<gene>
    <name evidence="6" type="ORF">C7389_101541</name>
</gene>
<keyword evidence="1" id="KW-0805">Transcription regulation</keyword>
<evidence type="ECO:0000256" key="1">
    <source>
        <dbReference type="ARBA" id="ARBA00023015"/>
    </source>
</evidence>
<dbReference type="InterPro" id="IPR009057">
    <property type="entry name" value="Homeodomain-like_sf"/>
</dbReference>
<dbReference type="Gene3D" id="1.10.357.10">
    <property type="entry name" value="Tetracycline Repressor, domain 2"/>
    <property type="match status" value="1"/>
</dbReference>
<dbReference type="EMBL" id="SNVV01000001">
    <property type="protein sequence ID" value="TDN57155.1"/>
    <property type="molecule type" value="Genomic_DNA"/>
</dbReference>
<dbReference type="SUPFAM" id="SSF46689">
    <property type="entry name" value="Homeodomain-like"/>
    <property type="match status" value="1"/>
</dbReference>